<dbReference type="PANTHER" id="PTHR10642:SF26">
    <property type="entry name" value="RIBONUCLEASE H1"/>
    <property type="match status" value="1"/>
</dbReference>
<dbReference type="Proteomes" id="UP000827092">
    <property type="component" value="Unassembled WGS sequence"/>
</dbReference>
<evidence type="ECO:0000256" key="2">
    <source>
        <dbReference type="ARBA" id="ARBA00005300"/>
    </source>
</evidence>
<dbReference type="Pfam" id="PF00075">
    <property type="entry name" value="RNase_H"/>
    <property type="match status" value="1"/>
</dbReference>
<comment type="catalytic activity">
    <reaction evidence="1">
        <text>Endonucleolytic cleavage to 5'-phosphomonoester.</text>
        <dbReference type="EC" id="3.1.26.4"/>
    </reaction>
</comment>
<dbReference type="InterPro" id="IPR036397">
    <property type="entry name" value="RNaseH_sf"/>
</dbReference>
<evidence type="ECO:0000313" key="9">
    <source>
        <dbReference type="EMBL" id="KAG8172708.1"/>
    </source>
</evidence>
<evidence type="ECO:0000256" key="6">
    <source>
        <dbReference type="ARBA" id="ARBA00022759"/>
    </source>
</evidence>
<dbReference type="EMBL" id="JAFNEN010002439">
    <property type="protein sequence ID" value="KAG8172708.1"/>
    <property type="molecule type" value="Genomic_DNA"/>
</dbReference>
<gene>
    <name evidence="9" type="ORF">JTE90_000075</name>
</gene>
<dbReference type="GO" id="GO:0003676">
    <property type="term" value="F:nucleic acid binding"/>
    <property type="evidence" value="ECO:0007669"/>
    <property type="project" value="InterPro"/>
</dbReference>
<reference evidence="9 10" key="1">
    <citation type="journal article" date="2022" name="Nat. Ecol. Evol.">
        <title>A masculinizing supergene underlies an exaggerated male reproductive morph in a spider.</title>
        <authorList>
            <person name="Hendrickx F."/>
            <person name="De Corte Z."/>
            <person name="Sonet G."/>
            <person name="Van Belleghem S.M."/>
            <person name="Kostlbacher S."/>
            <person name="Vangestel C."/>
        </authorList>
    </citation>
    <scope>NUCLEOTIDE SEQUENCE [LARGE SCALE GENOMIC DNA]</scope>
    <source>
        <strain evidence="9">W744_W776</strain>
    </source>
</reference>
<evidence type="ECO:0000259" key="8">
    <source>
        <dbReference type="PROSITE" id="PS50879"/>
    </source>
</evidence>
<feature type="domain" description="RNase H type-1" evidence="8">
    <location>
        <begin position="276"/>
        <end position="406"/>
    </location>
</feature>
<dbReference type="InterPro" id="IPR012337">
    <property type="entry name" value="RNaseH-like_sf"/>
</dbReference>
<dbReference type="SUPFAM" id="SSF53098">
    <property type="entry name" value="Ribonuclease H-like"/>
    <property type="match status" value="1"/>
</dbReference>
<evidence type="ECO:0000256" key="1">
    <source>
        <dbReference type="ARBA" id="ARBA00000077"/>
    </source>
</evidence>
<sequence>MLGGVSACPPCLHEVSARTPSRAAAQILRKFNVVLMCGPLPVDGPTSSLAVLFVFPVPPHVCSGVCSRFGHTAYKCSYKHACAGCGDNHDTRQCTSKEVLCINCEDGGEGSDLTTTFFDNTRIVIDHHFSLTNDTVQESISVPDANYNYITRKEIKNAISNQKLNKAPGPDGLGPGKISTRFGERVLSYGIDRGCPQGSCLGPTLWNLIANQLLLYFDGTEADIIAYADDFCMLGEKSIYIGNRYVSAQDVEPKNLKFHINPVYPTTNINYEQSFIPSEVCAFTDGSKTEDGVGMGVIVYRGSTPVWIEVCRLHTYNTVFQAEALAILKTISWFRDSNYNTIDIYSDSQSSVTATAVLYPKSPLILEIQNICNMMPEKTINLYWIKAHVGFFGNEVADTLAGAAHEIAICTENIKIPKSYLKINLKQEIMSKWQRDWDSDEKGRFTYDICTKVSLDMPFRNPILIYFATVRVFDPAGSPGLALLAVVSMDGGLDLLHPFNIYPIGCKSACGSAGCTAPAVPIYYLAKPQPRKRAWKNQRGKKTLLNLTLV</sequence>
<dbReference type="GO" id="GO:0004523">
    <property type="term" value="F:RNA-DNA hybrid ribonuclease activity"/>
    <property type="evidence" value="ECO:0007669"/>
    <property type="project" value="UniProtKB-EC"/>
</dbReference>
<keyword evidence="4" id="KW-0540">Nuclease</keyword>
<keyword evidence="7" id="KW-0378">Hydrolase</keyword>
<dbReference type="InterPro" id="IPR050092">
    <property type="entry name" value="RNase_H"/>
</dbReference>
<evidence type="ECO:0000313" key="10">
    <source>
        <dbReference type="Proteomes" id="UP000827092"/>
    </source>
</evidence>
<accession>A0AAV6TM10</accession>
<evidence type="ECO:0000256" key="3">
    <source>
        <dbReference type="ARBA" id="ARBA00012180"/>
    </source>
</evidence>
<proteinExistence type="inferred from homology"/>
<dbReference type="CDD" id="cd09276">
    <property type="entry name" value="Rnase_HI_RT_non_LTR"/>
    <property type="match status" value="1"/>
</dbReference>
<dbReference type="GO" id="GO:0046872">
    <property type="term" value="F:metal ion binding"/>
    <property type="evidence" value="ECO:0007669"/>
    <property type="project" value="UniProtKB-KW"/>
</dbReference>
<comment type="caution">
    <text evidence="9">The sequence shown here is derived from an EMBL/GenBank/DDBJ whole genome shotgun (WGS) entry which is preliminary data.</text>
</comment>
<protein>
    <recommendedName>
        <fullName evidence="3">ribonuclease H</fullName>
        <ecNumber evidence="3">3.1.26.4</ecNumber>
    </recommendedName>
</protein>
<comment type="similarity">
    <text evidence="2">Belongs to the RNase H family.</text>
</comment>
<keyword evidence="5" id="KW-0479">Metal-binding</keyword>
<organism evidence="9 10">
    <name type="scientific">Oedothorax gibbosus</name>
    <dbReference type="NCBI Taxonomy" id="931172"/>
    <lineage>
        <taxon>Eukaryota</taxon>
        <taxon>Metazoa</taxon>
        <taxon>Ecdysozoa</taxon>
        <taxon>Arthropoda</taxon>
        <taxon>Chelicerata</taxon>
        <taxon>Arachnida</taxon>
        <taxon>Araneae</taxon>
        <taxon>Araneomorphae</taxon>
        <taxon>Entelegynae</taxon>
        <taxon>Araneoidea</taxon>
        <taxon>Linyphiidae</taxon>
        <taxon>Erigoninae</taxon>
        <taxon>Oedothorax</taxon>
    </lineage>
</organism>
<dbReference type="Gene3D" id="3.30.420.10">
    <property type="entry name" value="Ribonuclease H-like superfamily/Ribonuclease H"/>
    <property type="match status" value="1"/>
</dbReference>
<evidence type="ECO:0000256" key="4">
    <source>
        <dbReference type="ARBA" id="ARBA00022722"/>
    </source>
</evidence>
<dbReference type="AlphaFoldDB" id="A0AAV6TM10"/>
<evidence type="ECO:0000256" key="7">
    <source>
        <dbReference type="ARBA" id="ARBA00022801"/>
    </source>
</evidence>
<dbReference type="EC" id="3.1.26.4" evidence="3"/>
<keyword evidence="10" id="KW-1185">Reference proteome</keyword>
<keyword evidence="6" id="KW-0255">Endonuclease</keyword>
<name>A0AAV6TM10_9ARAC</name>
<dbReference type="GO" id="GO:0043137">
    <property type="term" value="P:DNA replication, removal of RNA primer"/>
    <property type="evidence" value="ECO:0007669"/>
    <property type="project" value="TreeGrafter"/>
</dbReference>
<evidence type="ECO:0000256" key="5">
    <source>
        <dbReference type="ARBA" id="ARBA00022723"/>
    </source>
</evidence>
<dbReference type="PANTHER" id="PTHR10642">
    <property type="entry name" value="RIBONUCLEASE H1"/>
    <property type="match status" value="1"/>
</dbReference>
<dbReference type="PROSITE" id="PS50879">
    <property type="entry name" value="RNASE_H_1"/>
    <property type="match status" value="1"/>
</dbReference>
<dbReference type="InterPro" id="IPR002156">
    <property type="entry name" value="RNaseH_domain"/>
</dbReference>